<accession>A0A2V3HSW5</accession>
<gene>
    <name evidence="3" type="primary">truD</name>
    <name evidence="6" type="ORF">CXX69_01210</name>
</gene>
<organism evidence="6 7">
    <name type="scientific">Candidatus Thalassarchaeum betae</name>
    <dbReference type="NCBI Taxonomy" id="2599289"/>
    <lineage>
        <taxon>Archaea</taxon>
        <taxon>Methanobacteriati</taxon>
        <taxon>Thermoplasmatota</taxon>
        <taxon>Candidatus Poseidoniia</taxon>
        <taxon>Candidatus Poseidoniales</taxon>
        <taxon>Candidatus Thalassarchaeaceae</taxon>
        <taxon>Candidatus Thalassarchaeum</taxon>
    </lineage>
</organism>
<evidence type="ECO:0000256" key="2">
    <source>
        <dbReference type="ARBA" id="ARBA00023235"/>
    </source>
</evidence>
<dbReference type="InterPro" id="IPR001656">
    <property type="entry name" value="PsdUridine_synth_TruD"/>
</dbReference>
<dbReference type="Pfam" id="PF01142">
    <property type="entry name" value="TruD"/>
    <property type="match status" value="1"/>
</dbReference>
<dbReference type="NCBIfam" id="TIGR00094">
    <property type="entry name" value="tRNA_TruD_broad"/>
    <property type="match status" value="1"/>
</dbReference>
<dbReference type="InterPro" id="IPR011760">
    <property type="entry name" value="PsdUridine_synth_TruD_insert"/>
</dbReference>
<feature type="compositionally biased region" description="Basic and acidic residues" evidence="4">
    <location>
        <begin position="454"/>
        <end position="463"/>
    </location>
</feature>
<dbReference type="AlphaFoldDB" id="A0A2V3HSW5"/>
<dbReference type="PROSITE" id="PS50984">
    <property type="entry name" value="TRUD"/>
    <property type="match status" value="1"/>
</dbReference>
<keyword evidence="3" id="KW-0819">tRNA processing</keyword>
<dbReference type="InterPro" id="IPR020103">
    <property type="entry name" value="PsdUridine_synth_cat_dom_sf"/>
</dbReference>
<dbReference type="PIRSF" id="PIRSF037016">
    <property type="entry name" value="Pseudouridin_synth_euk_prd"/>
    <property type="match status" value="1"/>
</dbReference>
<evidence type="ECO:0000256" key="3">
    <source>
        <dbReference type="HAMAP-Rule" id="MF_01082"/>
    </source>
</evidence>
<feature type="region of interest" description="Disordered" evidence="4">
    <location>
        <begin position="441"/>
        <end position="463"/>
    </location>
</feature>
<dbReference type="GO" id="GO:0160150">
    <property type="term" value="F:tRNA pseudouridine(13) synthase activity"/>
    <property type="evidence" value="ECO:0007669"/>
    <property type="project" value="UniProtKB-EC"/>
</dbReference>
<evidence type="ECO:0000313" key="7">
    <source>
        <dbReference type="Proteomes" id="UP000248161"/>
    </source>
</evidence>
<comment type="similarity">
    <text evidence="1 3">Belongs to the pseudouridine synthase TruD family.</text>
</comment>
<protein>
    <recommendedName>
        <fullName evidence="3">Probable tRNA pseudouridine synthase D</fullName>
        <ecNumber evidence="3">5.4.99.27</ecNumber>
    </recommendedName>
    <alternativeName>
        <fullName evidence="3">tRNA pseudouridine(13) synthase</fullName>
    </alternativeName>
    <alternativeName>
        <fullName evidence="3">tRNA pseudouridylate synthase D</fullName>
    </alternativeName>
    <alternativeName>
        <fullName evidence="3">tRNA-uridine isomerase D</fullName>
    </alternativeName>
</protein>
<evidence type="ECO:0000259" key="5">
    <source>
        <dbReference type="PROSITE" id="PS50984"/>
    </source>
</evidence>
<proteinExistence type="inferred from homology"/>
<reference evidence="6 7" key="1">
    <citation type="journal article" date="2015" name="Nat. Commun.">
        <title>Genomic and transcriptomic evidence for scavenging of diverse organic compounds by widespread deep-sea archaea.</title>
        <authorList>
            <person name="Li M."/>
            <person name="Baker B.J."/>
            <person name="Anantharaman K."/>
            <person name="Jain S."/>
            <person name="Breier J.A."/>
            <person name="Dick G.J."/>
        </authorList>
    </citation>
    <scope>NUCLEOTIDE SEQUENCE [LARGE SCALE GENOMIC DNA]</scope>
    <source>
        <strain evidence="6">Cayman_51_deep</strain>
    </source>
</reference>
<dbReference type="Gene3D" id="3.30.2350.20">
    <property type="entry name" value="TruD, catalytic domain"/>
    <property type="match status" value="1"/>
</dbReference>
<dbReference type="EMBL" id="PSPG01000002">
    <property type="protein sequence ID" value="PXF22228.1"/>
    <property type="molecule type" value="Genomic_DNA"/>
</dbReference>
<dbReference type="GO" id="GO:0031119">
    <property type="term" value="P:tRNA pseudouridine synthesis"/>
    <property type="evidence" value="ECO:0007669"/>
    <property type="project" value="UniProtKB-UniRule"/>
</dbReference>
<dbReference type="Proteomes" id="UP000248161">
    <property type="component" value="Unassembled WGS sequence"/>
</dbReference>
<comment type="caution">
    <text evidence="6">The sequence shown here is derived from an EMBL/GenBank/DDBJ whole genome shotgun (WGS) entry which is preliminary data.</text>
</comment>
<dbReference type="Gene3D" id="3.30.70.3160">
    <property type="match status" value="1"/>
</dbReference>
<evidence type="ECO:0000256" key="4">
    <source>
        <dbReference type="SAM" id="MobiDB-lite"/>
    </source>
</evidence>
<dbReference type="InterPro" id="IPR042214">
    <property type="entry name" value="TruD_catalytic"/>
</dbReference>
<name>A0A2V3HSW5_9ARCH</name>
<sequence length="496" mass="54792">MRARVPRRCSRASARTSPRNCPNLNCEGGEGVAERSIEEHLGLIGWASTGEGTGGILKSRIEDFRVEEMAKIPALDPKGRFTVVRASLTNWETNRFLKRLANACGISRRRVFSSGMKDKRAVTTQILVVDAPQGKVEGVEISDSVIEVIGRTHQKVGMGDHDGNRFTITVRGCCDSEGNPIDGKEAMRRMNDIRSRMAEKMGADAFPNWIGPQRFGATRPVTPEVGRAVLEDDYEKACDLYLGMKGQNSSGDVAVFRAKWRDTKDPKGCLEVIPRYLGYERGILESLLKDPEDWLRAYRSLPHSLQLLTIHSLQSLTFNHALAARLAADLSIIEPVIGDLVAPVQPNGRIEVSKMAFVSESNLDRCRRNCQLGRLAVTGPLPGKSASFAEGLPGELEQQALEDTGLSDVSWMVPRIPRLTSSGTRRPLSVPFQSFSVEEAPEVSDSSLSGKWEQGPREGDLWHPDGASLRLRFTLPPGTYATVLMRELMRSPLDHY</sequence>
<dbReference type="PANTHER" id="PTHR13326:SF21">
    <property type="entry name" value="PSEUDOURIDYLATE SYNTHASE PUS7L"/>
    <property type="match status" value="1"/>
</dbReference>
<feature type="domain" description="TRUD" evidence="5">
    <location>
        <begin position="205"/>
        <end position="430"/>
    </location>
</feature>
<dbReference type="GO" id="GO:0003723">
    <property type="term" value="F:RNA binding"/>
    <property type="evidence" value="ECO:0007669"/>
    <property type="project" value="InterPro"/>
</dbReference>
<dbReference type="PANTHER" id="PTHR13326">
    <property type="entry name" value="TRNA PSEUDOURIDINE SYNTHASE D"/>
    <property type="match status" value="1"/>
</dbReference>
<dbReference type="HAMAP" id="MF_01082">
    <property type="entry name" value="TruD"/>
    <property type="match status" value="1"/>
</dbReference>
<evidence type="ECO:0000256" key="1">
    <source>
        <dbReference type="ARBA" id="ARBA00007953"/>
    </source>
</evidence>
<feature type="region of interest" description="Disordered" evidence="4">
    <location>
        <begin position="1"/>
        <end position="20"/>
    </location>
</feature>
<evidence type="ECO:0000313" key="6">
    <source>
        <dbReference type="EMBL" id="PXF22228.1"/>
    </source>
</evidence>
<feature type="compositionally biased region" description="Basic residues" evidence="4">
    <location>
        <begin position="1"/>
        <end position="10"/>
    </location>
</feature>
<comment type="function">
    <text evidence="3">Could be responsible for synthesis of pseudouridine from uracil-13 in transfer RNAs.</text>
</comment>
<dbReference type="EC" id="5.4.99.27" evidence="3"/>
<dbReference type="SUPFAM" id="SSF55120">
    <property type="entry name" value="Pseudouridine synthase"/>
    <property type="match status" value="1"/>
</dbReference>
<keyword evidence="2 3" id="KW-0413">Isomerase</keyword>
<comment type="catalytic activity">
    <reaction evidence="3">
        <text>uridine(13) in tRNA = pseudouridine(13) in tRNA</text>
        <dbReference type="Rhea" id="RHEA:42540"/>
        <dbReference type="Rhea" id="RHEA-COMP:10105"/>
        <dbReference type="Rhea" id="RHEA-COMP:10106"/>
        <dbReference type="ChEBI" id="CHEBI:65314"/>
        <dbReference type="ChEBI" id="CHEBI:65315"/>
        <dbReference type="EC" id="5.4.99.27"/>
    </reaction>
</comment>
<dbReference type="Gene3D" id="1.10.1510.30">
    <property type="match status" value="1"/>
</dbReference>
<feature type="active site" description="Nucleophile" evidence="3">
    <location>
        <position position="118"/>
    </location>
</feature>